<dbReference type="Proteomes" id="UP001165423">
    <property type="component" value="Unassembled WGS sequence"/>
</dbReference>
<evidence type="ECO:0000256" key="1">
    <source>
        <dbReference type="SAM" id="Phobius"/>
    </source>
</evidence>
<keyword evidence="1" id="KW-0472">Membrane</keyword>
<feature type="transmembrane region" description="Helical" evidence="1">
    <location>
        <begin position="93"/>
        <end position="110"/>
    </location>
</feature>
<feature type="transmembrane region" description="Helical" evidence="1">
    <location>
        <begin position="130"/>
        <end position="153"/>
    </location>
</feature>
<sequence length="221" mass="23550">MFLGHFAVALAAKRAVPATSLGTLVLAAQLADLAWPALLLAGVETVRIQVGATTVTPLLFDHYPWSHSLATLVLAGLVLGGCHFLWRRRPRDAFVLALLVPSHWLLDWVVHVPDLPWTPAPGSPLAGLGLWNSMPASLAIELGLLALGALMYLRISRARDRIGNWSMAVLLAFLVLVYAGNVLGPPPPGIGALAAVGLAQWLLVAWAAWADAHRRVRGSAL</sequence>
<comment type="caution">
    <text evidence="2">The sequence shown here is derived from an EMBL/GenBank/DDBJ whole genome shotgun (WGS) entry which is preliminary data.</text>
</comment>
<reference evidence="2 3" key="1">
    <citation type="submission" date="2022-03" db="EMBL/GenBank/DDBJ databases">
        <title>Luteimonas soily sp. nov., a novel bacterium isolated from the soil.</title>
        <authorList>
            <person name="Zhang X."/>
        </authorList>
    </citation>
    <scope>NUCLEOTIDE SEQUENCE [LARGE SCALE GENOMIC DNA]</scope>
    <source>
        <strain evidence="2 3">50</strain>
    </source>
</reference>
<name>A0ABT0A2I9_9GAMM</name>
<accession>A0ABT0A2I9</accession>
<gene>
    <name evidence="2" type="ORF">MQC88_04320</name>
</gene>
<feature type="transmembrane region" description="Helical" evidence="1">
    <location>
        <begin position="65"/>
        <end position="86"/>
    </location>
</feature>
<dbReference type="RefSeq" id="WP_243319378.1">
    <property type="nucleotide sequence ID" value="NZ_JALGCL010000001.1"/>
</dbReference>
<feature type="transmembrane region" description="Helical" evidence="1">
    <location>
        <begin position="165"/>
        <end position="184"/>
    </location>
</feature>
<organism evidence="2 3">
    <name type="scientific">Cognatiluteimonas sedimenti</name>
    <dbReference type="NCBI Taxonomy" id="2927791"/>
    <lineage>
        <taxon>Bacteria</taxon>
        <taxon>Pseudomonadati</taxon>
        <taxon>Pseudomonadota</taxon>
        <taxon>Gammaproteobacteria</taxon>
        <taxon>Lysobacterales</taxon>
        <taxon>Lysobacteraceae</taxon>
        <taxon>Cognatiluteimonas</taxon>
    </lineage>
</organism>
<evidence type="ECO:0000313" key="3">
    <source>
        <dbReference type="Proteomes" id="UP001165423"/>
    </source>
</evidence>
<evidence type="ECO:0000313" key="2">
    <source>
        <dbReference type="EMBL" id="MCJ0825187.1"/>
    </source>
</evidence>
<keyword evidence="3" id="KW-1185">Reference proteome</keyword>
<evidence type="ECO:0008006" key="4">
    <source>
        <dbReference type="Google" id="ProtNLM"/>
    </source>
</evidence>
<feature type="transmembrane region" description="Helical" evidence="1">
    <location>
        <begin position="190"/>
        <end position="209"/>
    </location>
</feature>
<keyword evidence="1" id="KW-0812">Transmembrane</keyword>
<protein>
    <recommendedName>
        <fullName evidence="4">Metal-dependent hydrolase</fullName>
    </recommendedName>
</protein>
<dbReference type="EMBL" id="JALGCL010000001">
    <property type="protein sequence ID" value="MCJ0825187.1"/>
    <property type="molecule type" value="Genomic_DNA"/>
</dbReference>
<keyword evidence="1" id="KW-1133">Transmembrane helix</keyword>
<proteinExistence type="predicted"/>